<evidence type="ECO:0000313" key="1">
    <source>
        <dbReference type="EMBL" id="ATI19318.1"/>
    </source>
</evidence>
<dbReference type="Proteomes" id="UP000257560">
    <property type="component" value="Segment"/>
</dbReference>
<proteinExistence type="predicted"/>
<dbReference type="EMBL" id="MF754115">
    <property type="protein sequence ID" value="ATI19318.1"/>
    <property type="molecule type" value="Genomic_DNA"/>
</dbReference>
<gene>
    <name evidence="1" type="ORF">KF5_008</name>
</gene>
<accession>A0A384WJS9</accession>
<reference evidence="1 2" key="1">
    <citation type="submission" date="2017-08" db="EMBL/GenBank/DDBJ databases">
        <title>Complete genome sequence of bacteriophage vB_VpaS_KF5.</title>
        <authorList>
            <person name="Yu J."/>
            <person name="Kwak S.-J."/>
            <person name="Lim J.-A."/>
            <person name="Chang H.-J."/>
        </authorList>
    </citation>
    <scope>NUCLEOTIDE SEQUENCE [LARGE SCALE GENOMIC DNA]</scope>
</reference>
<name>A0A384WJS9_9CAUD</name>
<organism evidence="1 2">
    <name type="scientific">Vibrio phage vB_VpaS_KF5</name>
    <dbReference type="NCBI Taxonomy" id="2041476"/>
    <lineage>
        <taxon>Viruses</taxon>
        <taxon>Duplodnaviria</taxon>
        <taxon>Heunggongvirae</taxon>
        <taxon>Uroviricota</taxon>
        <taxon>Caudoviricetes</taxon>
        <taxon>Mardecavirus</taxon>
        <taxon>Mardecavirus SSP002</taxon>
    </lineage>
</organism>
<protein>
    <submittedName>
        <fullName evidence="1">Uncharacterized protein</fullName>
    </submittedName>
</protein>
<evidence type="ECO:0000313" key="2">
    <source>
        <dbReference type="Proteomes" id="UP000257560"/>
    </source>
</evidence>
<sequence>MRMTTIACAVKIHYRVPVLPEMPILIGNTRAFVQGRAAGSGFSNRVHYDVSMPKFVRSAATQAFGRLDREFKEATIDLTDYQHAWLEVSPK</sequence>